<evidence type="ECO:0000313" key="1">
    <source>
        <dbReference type="EMBL" id="MCE4553143.1"/>
    </source>
</evidence>
<dbReference type="Proteomes" id="UP001200741">
    <property type="component" value="Unassembled WGS sequence"/>
</dbReference>
<proteinExistence type="predicted"/>
<protein>
    <submittedName>
        <fullName evidence="1">Uncharacterized protein</fullName>
    </submittedName>
</protein>
<name>A0ABS8XPS4_9BURK</name>
<organism evidence="1 2">
    <name type="scientific">Pelomonas cellulosilytica</name>
    <dbReference type="NCBI Taxonomy" id="2906762"/>
    <lineage>
        <taxon>Bacteria</taxon>
        <taxon>Pseudomonadati</taxon>
        <taxon>Pseudomonadota</taxon>
        <taxon>Betaproteobacteria</taxon>
        <taxon>Burkholderiales</taxon>
        <taxon>Sphaerotilaceae</taxon>
        <taxon>Roseateles</taxon>
    </lineage>
</organism>
<dbReference type="EMBL" id="JAJTWU010000001">
    <property type="protein sequence ID" value="MCE4553143.1"/>
    <property type="molecule type" value="Genomic_DNA"/>
</dbReference>
<gene>
    <name evidence="1" type="ORF">LXT13_01610</name>
</gene>
<comment type="caution">
    <text evidence="1">The sequence shown here is derived from an EMBL/GenBank/DDBJ whole genome shotgun (WGS) entry which is preliminary data.</text>
</comment>
<accession>A0ABS8XPS4</accession>
<sequence length="156" mass="17349">MDTTPPASRSRFLTEEVARAAITAVAPAILAQLTRPDVSGLGVLHLVVLDPTRSDGDEPVVLCEQSLGDRDRWDVDYADYARRKARLSWRHRMDSRRLQLLEPHRLHADDPPLWGSVYVDGLVVAASGAFPIWDECFSLMVAAQLRARAWVSSCPS</sequence>
<dbReference type="RefSeq" id="WP_233369852.1">
    <property type="nucleotide sequence ID" value="NZ_JAJTWU010000001.1"/>
</dbReference>
<reference evidence="1 2" key="1">
    <citation type="submission" date="2021-12" db="EMBL/GenBank/DDBJ databases">
        <title>Genome seq of P8.</title>
        <authorList>
            <person name="Seo T."/>
        </authorList>
    </citation>
    <scope>NUCLEOTIDE SEQUENCE [LARGE SCALE GENOMIC DNA]</scope>
    <source>
        <strain evidence="1 2">P8</strain>
    </source>
</reference>
<keyword evidence="2" id="KW-1185">Reference proteome</keyword>
<evidence type="ECO:0000313" key="2">
    <source>
        <dbReference type="Proteomes" id="UP001200741"/>
    </source>
</evidence>